<keyword evidence="1" id="KW-0732">Signal</keyword>
<evidence type="ECO:0000256" key="1">
    <source>
        <dbReference type="SAM" id="SignalP"/>
    </source>
</evidence>
<dbReference type="GeneID" id="93688018"/>
<sequence>MVAKRVMVGMFAGVAAAAAVFVAPAFGASEQQVRIAKRPALSVRGTGGFTPSAADPRLAALFARGGFDAGSFRFTPAETRRDNRAVTVAVRAQTNRGIDTTRLATSTAPTVGLAPIAYNLGMSVGWKRFAVSGDLARVDLAGMPGSRSSADVAVSYAGKRFTGSVKAAADRPLANTPRLVEDAPSYSVDLGGSYSLTRNIDVTAGVRYRSDRERFVRLEDDRRDSQAVYLGTAFRF</sequence>
<organism evidence="2 3">
    <name type="scientific">Sphingomonas aerolata</name>
    <dbReference type="NCBI Taxonomy" id="185951"/>
    <lineage>
        <taxon>Bacteria</taxon>
        <taxon>Pseudomonadati</taxon>
        <taxon>Pseudomonadota</taxon>
        <taxon>Alphaproteobacteria</taxon>
        <taxon>Sphingomonadales</taxon>
        <taxon>Sphingomonadaceae</taxon>
        <taxon>Sphingomonas</taxon>
    </lineage>
</organism>
<feature type="chain" id="PRO_5015469005" description="Porin" evidence="1">
    <location>
        <begin position="18"/>
        <end position="236"/>
    </location>
</feature>
<reference evidence="2 3" key="1">
    <citation type="submission" date="2018-04" db="EMBL/GenBank/DDBJ databases">
        <title>Genomic Encyclopedia of Type Strains, Phase III (KMG-III): the genomes of soil and plant-associated and newly described type strains.</title>
        <authorList>
            <person name="Whitman W."/>
        </authorList>
    </citation>
    <scope>NUCLEOTIDE SEQUENCE [LARGE SCALE GENOMIC DNA]</scope>
    <source>
        <strain evidence="2 3">NW12</strain>
    </source>
</reference>
<gene>
    <name evidence="2" type="ORF">C8J24_1318</name>
</gene>
<comment type="caution">
    <text evidence="2">The sequence shown here is derived from an EMBL/GenBank/DDBJ whole genome shotgun (WGS) entry which is preliminary data.</text>
</comment>
<evidence type="ECO:0008006" key="4">
    <source>
        <dbReference type="Google" id="ProtNLM"/>
    </source>
</evidence>
<name>A0A2T4YVU8_9SPHN</name>
<dbReference type="AlphaFoldDB" id="A0A2T4YVU8"/>
<evidence type="ECO:0000313" key="2">
    <source>
        <dbReference type="EMBL" id="PTM47913.1"/>
    </source>
</evidence>
<accession>A0A2T4YVU8</accession>
<protein>
    <recommendedName>
        <fullName evidence="4">Porin</fullName>
    </recommendedName>
</protein>
<keyword evidence="3" id="KW-1185">Reference proteome</keyword>
<dbReference type="RefSeq" id="WP_234387526.1">
    <property type="nucleotide sequence ID" value="NZ_CP098762.1"/>
</dbReference>
<evidence type="ECO:0000313" key="3">
    <source>
        <dbReference type="Proteomes" id="UP000240996"/>
    </source>
</evidence>
<dbReference type="Proteomes" id="UP000240996">
    <property type="component" value="Unassembled WGS sequence"/>
</dbReference>
<feature type="signal peptide" evidence="1">
    <location>
        <begin position="1"/>
        <end position="17"/>
    </location>
</feature>
<dbReference type="EMBL" id="PZZN01000001">
    <property type="protein sequence ID" value="PTM47913.1"/>
    <property type="molecule type" value="Genomic_DNA"/>
</dbReference>
<proteinExistence type="predicted"/>